<evidence type="ECO:0000256" key="1">
    <source>
        <dbReference type="SAM" id="MobiDB-lite"/>
    </source>
</evidence>
<protein>
    <submittedName>
        <fullName evidence="2">Uncharacterized protein</fullName>
    </submittedName>
</protein>
<reference evidence="2" key="1">
    <citation type="journal article" date="2023" name="Plant J.">
        <title>The genome of the king protea, Protea cynaroides.</title>
        <authorList>
            <person name="Chang J."/>
            <person name="Duong T.A."/>
            <person name="Schoeman C."/>
            <person name="Ma X."/>
            <person name="Roodt D."/>
            <person name="Barker N."/>
            <person name="Li Z."/>
            <person name="Van de Peer Y."/>
            <person name="Mizrachi E."/>
        </authorList>
    </citation>
    <scope>NUCLEOTIDE SEQUENCE</scope>
    <source>
        <tissue evidence="2">Young leaves</tissue>
    </source>
</reference>
<sequence>MGEKKGFRKGEGRGGVSQRRSASHGSFNSLLLNSLLPLASLPWRTSITSISSLENQRSTRSEDAVSRYDIIHRCALNSDCRGPPQNIRCLIKFLTACCGVRGTMSIFSTSEAKEFLGVIISLFLDRQLQGLSSLLFEWMMAIISYFEDQEWNISCVEVAKSLASRWSVATC</sequence>
<feature type="compositionally biased region" description="Basic and acidic residues" evidence="1">
    <location>
        <begin position="1"/>
        <end position="12"/>
    </location>
</feature>
<name>A0A9Q0K7P9_9MAGN</name>
<feature type="region of interest" description="Disordered" evidence="1">
    <location>
        <begin position="1"/>
        <end position="22"/>
    </location>
</feature>
<dbReference type="AlphaFoldDB" id="A0A9Q0K7P9"/>
<accession>A0A9Q0K7P9</accession>
<dbReference type="Proteomes" id="UP001141806">
    <property type="component" value="Unassembled WGS sequence"/>
</dbReference>
<evidence type="ECO:0000313" key="3">
    <source>
        <dbReference type="Proteomes" id="UP001141806"/>
    </source>
</evidence>
<dbReference type="EMBL" id="JAMYWD010000007">
    <property type="protein sequence ID" value="KAJ4965408.1"/>
    <property type="molecule type" value="Genomic_DNA"/>
</dbReference>
<proteinExistence type="predicted"/>
<keyword evidence="3" id="KW-1185">Reference proteome</keyword>
<dbReference type="PANTHER" id="PTHR37212:SF2">
    <property type="entry name" value="ACTIN PROTEIN 2_3 COMPLEX SUBUNIT-LIKE PROTEIN"/>
    <property type="match status" value="1"/>
</dbReference>
<comment type="caution">
    <text evidence="2">The sequence shown here is derived from an EMBL/GenBank/DDBJ whole genome shotgun (WGS) entry which is preliminary data.</text>
</comment>
<organism evidence="2 3">
    <name type="scientific">Protea cynaroides</name>
    <dbReference type="NCBI Taxonomy" id="273540"/>
    <lineage>
        <taxon>Eukaryota</taxon>
        <taxon>Viridiplantae</taxon>
        <taxon>Streptophyta</taxon>
        <taxon>Embryophyta</taxon>
        <taxon>Tracheophyta</taxon>
        <taxon>Spermatophyta</taxon>
        <taxon>Magnoliopsida</taxon>
        <taxon>Proteales</taxon>
        <taxon>Proteaceae</taxon>
        <taxon>Protea</taxon>
    </lineage>
</organism>
<dbReference type="OrthoDB" id="10561081at2759"/>
<dbReference type="PANTHER" id="PTHR37212">
    <property type="entry name" value="ACTIN PROTEIN 2/3 COMPLEX SUBUNIT-LIKE PROTEIN"/>
    <property type="match status" value="1"/>
</dbReference>
<evidence type="ECO:0000313" key="2">
    <source>
        <dbReference type="EMBL" id="KAJ4965408.1"/>
    </source>
</evidence>
<gene>
    <name evidence="2" type="ORF">NE237_017257</name>
</gene>